<evidence type="ECO:0000256" key="4">
    <source>
        <dbReference type="ARBA" id="ARBA00021581"/>
    </source>
</evidence>
<evidence type="ECO:0000256" key="10">
    <source>
        <dbReference type="ARBA" id="ARBA00023251"/>
    </source>
</evidence>
<dbReference type="GO" id="GO:0050380">
    <property type="term" value="F:undecaprenyl-diphosphatase activity"/>
    <property type="evidence" value="ECO:0007669"/>
    <property type="project" value="UniProtKB-UniRule"/>
</dbReference>
<sequence length="269" mass="29565">MAEFQALILGIVQGLTEYLPISSSGHLVLVPWLFGWTGLVNSLTFDVSLHAGTTLAVVGFFWKDWLRMIKALFKKPSDFEAKLLLLILAGSIPAGAVGFLFNDFFEKNVRSPLLIALALFGFALLLGWVDKFGRKNRSFAQIMWLDALMVGLAQAVSLIPGVSRSGITVSAGLFQGLNREAAVRFSFLLSTPVILGAAIFSLKDLFSQSNSNGNLLIFILGTLSAAVVGWLTIKFLLKFVQKNGFGVFVWYRIVISLVVVLVYLFRFHP</sequence>
<evidence type="ECO:0000313" key="16">
    <source>
        <dbReference type="Proteomes" id="UP000177103"/>
    </source>
</evidence>
<organism evidence="15 16">
    <name type="scientific">Candidatus Woykebacteria bacterium RBG_13_40_7b</name>
    <dbReference type="NCBI Taxonomy" id="1802594"/>
    <lineage>
        <taxon>Bacteria</taxon>
        <taxon>Candidatus Woykeibacteriota</taxon>
    </lineage>
</organism>
<feature type="transmembrane region" description="Helical" evidence="14">
    <location>
        <begin position="39"/>
        <end position="62"/>
    </location>
</feature>
<reference evidence="15 16" key="1">
    <citation type="journal article" date="2016" name="Nat. Commun.">
        <title>Thousands of microbial genomes shed light on interconnected biogeochemical processes in an aquifer system.</title>
        <authorList>
            <person name="Anantharaman K."/>
            <person name="Brown C.T."/>
            <person name="Hug L.A."/>
            <person name="Sharon I."/>
            <person name="Castelle C.J."/>
            <person name="Probst A.J."/>
            <person name="Thomas B.C."/>
            <person name="Singh A."/>
            <person name="Wilkins M.J."/>
            <person name="Karaoz U."/>
            <person name="Brodie E.L."/>
            <person name="Williams K.H."/>
            <person name="Hubbard S.S."/>
            <person name="Banfield J.F."/>
        </authorList>
    </citation>
    <scope>NUCLEOTIDE SEQUENCE [LARGE SCALE GENOMIC DNA]</scope>
</reference>
<comment type="miscellaneous">
    <text evidence="14">Bacitracin is thought to be involved in the inhibition of peptidoglycan synthesis by sequestering undecaprenyl diphosphate, thereby reducing the pool of lipid carrier available.</text>
</comment>
<feature type="transmembrane region" description="Helical" evidence="14">
    <location>
        <begin position="83"/>
        <end position="101"/>
    </location>
</feature>
<keyword evidence="14" id="KW-0573">Peptidoglycan synthesis</keyword>
<accession>A0A1G1WA89</accession>
<evidence type="ECO:0000256" key="1">
    <source>
        <dbReference type="ARBA" id="ARBA00004651"/>
    </source>
</evidence>
<evidence type="ECO:0000256" key="13">
    <source>
        <dbReference type="ARBA" id="ARBA00047594"/>
    </source>
</evidence>
<protein>
    <recommendedName>
        <fullName evidence="4 14">Undecaprenyl-diphosphatase</fullName>
        <ecNumber evidence="3 14">3.6.1.27</ecNumber>
    </recommendedName>
    <alternativeName>
        <fullName evidence="12 14">Bacitracin resistance protein</fullName>
    </alternativeName>
    <alternativeName>
        <fullName evidence="11 14">Undecaprenyl pyrophosphate phosphatase</fullName>
    </alternativeName>
</protein>
<name>A0A1G1WA89_9BACT</name>
<dbReference type="EMBL" id="MHCQ01000020">
    <property type="protein sequence ID" value="OGY24593.1"/>
    <property type="molecule type" value="Genomic_DNA"/>
</dbReference>
<dbReference type="PANTHER" id="PTHR30622:SF4">
    <property type="entry name" value="UNDECAPRENYL-DIPHOSPHATASE"/>
    <property type="match status" value="1"/>
</dbReference>
<dbReference type="EC" id="3.6.1.27" evidence="3 14"/>
<comment type="function">
    <text evidence="14">Catalyzes the dephosphorylation of undecaprenyl diphosphate (UPP). Confers resistance to bacitracin.</text>
</comment>
<evidence type="ECO:0000256" key="6">
    <source>
        <dbReference type="ARBA" id="ARBA00022692"/>
    </source>
</evidence>
<evidence type="ECO:0000256" key="7">
    <source>
        <dbReference type="ARBA" id="ARBA00022801"/>
    </source>
</evidence>
<dbReference type="GO" id="GO:0005886">
    <property type="term" value="C:plasma membrane"/>
    <property type="evidence" value="ECO:0007669"/>
    <property type="project" value="UniProtKB-SubCell"/>
</dbReference>
<dbReference type="NCBIfam" id="TIGR00753">
    <property type="entry name" value="undec_PP_bacA"/>
    <property type="match status" value="1"/>
</dbReference>
<evidence type="ECO:0000256" key="2">
    <source>
        <dbReference type="ARBA" id="ARBA00010621"/>
    </source>
</evidence>
<comment type="similarity">
    <text evidence="2 14">Belongs to the UppP family.</text>
</comment>
<evidence type="ECO:0000256" key="5">
    <source>
        <dbReference type="ARBA" id="ARBA00022475"/>
    </source>
</evidence>
<dbReference type="GO" id="GO:0071555">
    <property type="term" value="P:cell wall organization"/>
    <property type="evidence" value="ECO:0007669"/>
    <property type="project" value="UniProtKB-KW"/>
</dbReference>
<evidence type="ECO:0000256" key="8">
    <source>
        <dbReference type="ARBA" id="ARBA00022989"/>
    </source>
</evidence>
<keyword evidence="10 14" id="KW-0046">Antibiotic resistance</keyword>
<keyword evidence="14" id="KW-0961">Cell wall biogenesis/degradation</keyword>
<keyword evidence="14" id="KW-0133">Cell shape</keyword>
<evidence type="ECO:0000256" key="9">
    <source>
        <dbReference type="ARBA" id="ARBA00023136"/>
    </source>
</evidence>
<comment type="caution">
    <text evidence="15">The sequence shown here is derived from an EMBL/GenBank/DDBJ whole genome shotgun (WGS) entry which is preliminary data.</text>
</comment>
<dbReference type="HAMAP" id="MF_01006">
    <property type="entry name" value="Undec_diphosphatase"/>
    <property type="match status" value="1"/>
</dbReference>
<feature type="transmembrane region" description="Helical" evidence="14">
    <location>
        <begin position="113"/>
        <end position="130"/>
    </location>
</feature>
<feature type="transmembrane region" description="Helical" evidence="14">
    <location>
        <begin position="182"/>
        <end position="202"/>
    </location>
</feature>
<keyword evidence="7 14" id="KW-0378">Hydrolase</keyword>
<keyword evidence="9 14" id="KW-0472">Membrane</keyword>
<dbReference type="Pfam" id="PF02673">
    <property type="entry name" value="BacA"/>
    <property type="match status" value="1"/>
</dbReference>
<dbReference type="PANTHER" id="PTHR30622">
    <property type="entry name" value="UNDECAPRENYL-DIPHOSPHATASE"/>
    <property type="match status" value="1"/>
</dbReference>
<dbReference type="GO" id="GO:0009252">
    <property type="term" value="P:peptidoglycan biosynthetic process"/>
    <property type="evidence" value="ECO:0007669"/>
    <property type="project" value="UniProtKB-KW"/>
</dbReference>
<feature type="transmembrane region" description="Helical" evidence="14">
    <location>
        <begin position="214"/>
        <end position="233"/>
    </location>
</feature>
<keyword evidence="6 14" id="KW-0812">Transmembrane</keyword>
<keyword evidence="8 14" id="KW-1133">Transmembrane helix</keyword>
<evidence type="ECO:0000256" key="12">
    <source>
        <dbReference type="ARBA" id="ARBA00032932"/>
    </source>
</evidence>
<evidence type="ECO:0000256" key="14">
    <source>
        <dbReference type="HAMAP-Rule" id="MF_01006"/>
    </source>
</evidence>
<evidence type="ECO:0000256" key="11">
    <source>
        <dbReference type="ARBA" id="ARBA00032707"/>
    </source>
</evidence>
<dbReference type="Proteomes" id="UP000177103">
    <property type="component" value="Unassembled WGS sequence"/>
</dbReference>
<gene>
    <name evidence="14" type="primary">uppP</name>
    <name evidence="15" type="ORF">A2Y57_01950</name>
</gene>
<dbReference type="AlphaFoldDB" id="A0A1G1WA89"/>
<evidence type="ECO:0000313" key="15">
    <source>
        <dbReference type="EMBL" id="OGY24593.1"/>
    </source>
</evidence>
<evidence type="ECO:0000256" key="3">
    <source>
        <dbReference type="ARBA" id="ARBA00012374"/>
    </source>
</evidence>
<comment type="subcellular location">
    <subcellularLocation>
        <location evidence="1 14">Cell membrane</location>
        <topology evidence="1 14">Multi-pass membrane protein</topology>
    </subcellularLocation>
</comment>
<dbReference type="InterPro" id="IPR003824">
    <property type="entry name" value="UppP"/>
</dbReference>
<feature type="transmembrane region" description="Helical" evidence="14">
    <location>
        <begin position="245"/>
        <end position="265"/>
    </location>
</feature>
<proteinExistence type="inferred from homology"/>
<comment type="catalytic activity">
    <reaction evidence="13 14">
        <text>di-trans,octa-cis-undecaprenyl diphosphate + H2O = di-trans,octa-cis-undecaprenyl phosphate + phosphate + H(+)</text>
        <dbReference type="Rhea" id="RHEA:28094"/>
        <dbReference type="ChEBI" id="CHEBI:15377"/>
        <dbReference type="ChEBI" id="CHEBI:15378"/>
        <dbReference type="ChEBI" id="CHEBI:43474"/>
        <dbReference type="ChEBI" id="CHEBI:58405"/>
        <dbReference type="ChEBI" id="CHEBI:60392"/>
        <dbReference type="EC" id="3.6.1.27"/>
    </reaction>
</comment>
<dbReference type="GO" id="GO:0046677">
    <property type="term" value="P:response to antibiotic"/>
    <property type="evidence" value="ECO:0007669"/>
    <property type="project" value="UniProtKB-UniRule"/>
</dbReference>
<dbReference type="GO" id="GO:0008360">
    <property type="term" value="P:regulation of cell shape"/>
    <property type="evidence" value="ECO:0007669"/>
    <property type="project" value="UniProtKB-KW"/>
</dbReference>
<keyword evidence="5 14" id="KW-1003">Cell membrane</keyword>